<evidence type="ECO:0000256" key="7">
    <source>
        <dbReference type="ARBA" id="ARBA00023027"/>
    </source>
</evidence>
<comment type="catalytic activity">
    <reaction evidence="10">
        <text>a 2,3-saturated acyl-CoA + NAD(+) = a (2E)-enoyl-CoA + NADH + H(+)</text>
        <dbReference type="Rhea" id="RHEA:18177"/>
        <dbReference type="ChEBI" id="CHEBI:15378"/>
        <dbReference type="ChEBI" id="CHEBI:57540"/>
        <dbReference type="ChEBI" id="CHEBI:57945"/>
        <dbReference type="ChEBI" id="CHEBI:58856"/>
        <dbReference type="ChEBI" id="CHEBI:65111"/>
        <dbReference type="EC" id="1.3.1.44"/>
    </reaction>
</comment>
<dbReference type="PANTHER" id="PTHR37480:SF1">
    <property type="entry name" value="ENOYL-[ACYL-CARRIER-PROTEIN] REDUCTASE [NADH]"/>
    <property type="match status" value="1"/>
</dbReference>
<evidence type="ECO:0000259" key="11">
    <source>
        <dbReference type="Pfam" id="PF07055"/>
    </source>
</evidence>
<dbReference type="GO" id="GO:0050343">
    <property type="term" value="F:trans-2-enoyl-CoA reductase (NADH) activity"/>
    <property type="evidence" value="ECO:0007669"/>
    <property type="project" value="UniProtKB-EC"/>
</dbReference>
<comment type="caution">
    <text evidence="14">The sequence shown here is derived from an EMBL/GenBank/DDBJ whole genome shotgun (WGS) entry which is preliminary data.</text>
</comment>
<evidence type="ECO:0000256" key="9">
    <source>
        <dbReference type="ARBA" id="ARBA00023160"/>
    </source>
</evidence>
<evidence type="ECO:0000313" key="15">
    <source>
        <dbReference type="Proteomes" id="UP000037084"/>
    </source>
</evidence>
<keyword evidence="4" id="KW-0444">Lipid biosynthesis</keyword>
<feature type="domain" description="Trans-2-enoyl-CoA reductase catalytic" evidence="12">
    <location>
        <begin position="84"/>
        <end position="314"/>
    </location>
</feature>
<dbReference type="Pfam" id="PF12242">
    <property type="entry name" value="Eno-Rase_NADH_b"/>
    <property type="match status" value="1"/>
</dbReference>
<evidence type="ECO:0000256" key="4">
    <source>
        <dbReference type="ARBA" id="ARBA00022516"/>
    </source>
</evidence>
<evidence type="ECO:0000256" key="10">
    <source>
        <dbReference type="ARBA" id="ARBA00048302"/>
    </source>
</evidence>
<evidence type="ECO:0000313" key="14">
    <source>
        <dbReference type="EMBL" id="KOG45236.1"/>
    </source>
</evidence>
<keyword evidence="9" id="KW-0275">Fatty acid biosynthesis</keyword>
<keyword evidence="5" id="KW-0276">Fatty acid metabolism</keyword>
<evidence type="ECO:0000256" key="1">
    <source>
        <dbReference type="ARBA" id="ARBA00005189"/>
    </source>
</evidence>
<dbReference type="RefSeq" id="WP_053176675.1">
    <property type="nucleotide sequence ID" value="NZ_LGUV01000369.1"/>
</dbReference>
<accession>A0A0L8M4D3</accession>
<dbReference type="Gene3D" id="3.40.50.720">
    <property type="entry name" value="NAD(P)-binding Rossmann-like Domain"/>
    <property type="match status" value="1"/>
</dbReference>
<dbReference type="GO" id="GO:0051287">
    <property type="term" value="F:NAD binding"/>
    <property type="evidence" value="ECO:0007669"/>
    <property type="project" value="TreeGrafter"/>
</dbReference>
<dbReference type="EC" id="1.3.1.44" evidence="3"/>
<organism evidence="14 15">
    <name type="scientific">Streptomyces virginiae</name>
    <name type="common">Streptomyces cinnamonensis</name>
    <dbReference type="NCBI Taxonomy" id="1961"/>
    <lineage>
        <taxon>Bacteria</taxon>
        <taxon>Bacillati</taxon>
        <taxon>Actinomycetota</taxon>
        <taxon>Actinomycetes</taxon>
        <taxon>Kitasatosporales</taxon>
        <taxon>Streptomycetaceae</taxon>
        <taxon>Streptomyces</taxon>
    </lineage>
</organism>
<evidence type="ECO:0000259" key="13">
    <source>
        <dbReference type="Pfam" id="PF12242"/>
    </source>
</evidence>
<evidence type="ECO:0000256" key="8">
    <source>
        <dbReference type="ARBA" id="ARBA00023098"/>
    </source>
</evidence>
<dbReference type="PANTHER" id="PTHR37480">
    <property type="entry name" value="ENOYL-[ACYL-CARRIER-PROTEIN] REDUCTASE [NADH]"/>
    <property type="match status" value="1"/>
</dbReference>
<proteinExistence type="predicted"/>
<dbReference type="GO" id="GO:0004318">
    <property type="term" value="F:enoyl-[acyl-carrier-protein] reductase (NADH) activity"/>
    <property type="evidence" value="ECO:0007669"/>
    <property type="project" value="TreeGrafter"/>
</dbReference>
<dbReference type="GO" id="GO:0006633">
    <property type="term" value="P:fatty acid biosynthetic process"/>
    <property type="evidence" value="ECO:0007669"/>
    <property type="project" value="UniProtKB-KW"/>
</dbReference>
<dbReference type="EMBL" id="LGUV01000369">
    <property type="protein sequence ID" value="KOG45236.1"/>
    <property type="molecule type" value="Genomic_DNA"/>
</dbReference>
<dbReference type="Pfam" id="PF12241">
    <property type="entry name" value="Enoyl_reductase"/>
    <property type="match status" value="1"/>
</dbReference>
<dbReference type="OrthoDB" id="9802260at2"/>
<gene>
    <name evidence="14" type="ORF">ADK75_32350</name>
</gene>
<evidence type="ECO:0000259" key="12">
    <source>
        <dbReference type="Pfam" id="PF12241"/>
    </source>
</evidence>
<dbReference type="InterPro" id="IPR010758">
    <property type="entry name" value="Trans-2-enoyl-CoA_reductase"/>
</dbReference>
<dbReference type="InterPro" id="IPR024910">
    <property type="entry name" value="Enoyl-CoA_Rdtase_cat_dom"/>
</dbReference>
<evidence type="ECO:0000256" key="5">
    <source>
        <dbReference type="ARBA" id="ARBA00022832"/>
    </source>
</evidence>
<comment type="pathway">
    <text evidence="1">Lipid metabolism.</text>
</comment>
<dbReference type="AlphaFoldDB" id="A0A0L8M4D3"/>
<keyword evidence="7" id="KW-0520">NAD</keyword>
<dbReference type="InterPro" id="IPR024906">
    <property type="entry name" value="Eno_Rdtase_FAD-bd_dom"/>
</dbReference>
<keyword evidence="8" id="KW-0443">Lipid metabolism</keyword>
<reference evidence="15" key="1">
    <citation type="submission" date="2015-07" db="EMBL/GenBank/DDBJ databases">
        <authorList>
            <consortium name="Consortium for Microbial Forensics and Genomics (microFORGE)"/>
            <person name="Knight B.M."/>
            <person name="Roberts D.P."/>
            <person name="Lin D."/>
            <person name="Hari K."/>
            <person name="Fletcher J."/>
            <person name="Melcher U."/>
            <person name="Blagden T."/>
            <person name="Winegar R.A."/>
        </authorList>
    </citation>
    <scope>NUCLEOTIDE SEQUENCE [LARGE SCALE GENOMIC DNA]</scope>
    <source>
        <strain evidence="15">NRRL B-1447</strain>
    </source>
</reference>
<dbReference type="InterPro" id="IPR050048">
    <property type="entry name" value="FabV-like_NADH_b"/>
</dbReference>
<comment type="subunit">
    <text evidence="2">Monomer.</text>
</comment>
<keyword evidence="6" id="KW-0560">Oxidoreductase</keyword>
<protein>
    <recommendedName>
        <fullName evidence="3">trans-2-enoyl-CoA reductase (NAD(+))</fullName>
        <ecNumber evidence="3">1.3.1.44</ecNumber>
    </recommendedName>
</protein>
<dbReference type="Proteomes" id="UP000037084">
    <property type="component" value="Unassembled WGS sequence"/>
</dbReference>
<dbReference type="Pfam" id="PF07055">
    <property type="entry name" value="Eno-Rase_FAD_bd"/>
    <property type="match status" value="1"/>
</dbReference>
<sequence>MSLREIKPGNRGYLYVNSHPTGCRAVVDRMWEQAPEPAGDRPGPAALVIGSSAGYGLAATLVGLRTHRMRGLGIAFEAAETERRTAGAGWYRTARTAELAAGAGADFTFLNGDAFSDAVKDEAAGRLAARFGKIDLLIYSIAAPRRTDPLTGEVHHSVIKPLGADYRAKTLVFEEGLPQIGALHLTAADEAERDATVQVMGGADWQMWIDALQAKGLLADGFRTVALSYVGSDITAPIYRAGTIGAAKQDLEDTARAINTRLGGAGHAHTVVAGAAVTQASTAIPSIALYTSILHRVLGDGWQGTVDQAADLWSRLTGDAGPGLDDQDRIRLDGWEMTPDVQAAVRAAWDRVDAETIASGADTGWFRDEVGRLYGWDVPGVDYGVAAETTVPWPADVRPTTCTSAATARVNAASGGAA</sequence>
<feature type="domain" description="Trans-2-enoyl-CoA reductase-like NAD(P)H binding" evidence="13">
    <location>
        <begin position="6"/>
        <end position="81"/>
    </location>
</feature>
<evidence type="ECO:0000256" key="3">
    <source>
        <dbReference type="ARBA" id="ARBA00011983"/>
    </source>
</evidence>
<evidence type="ECO:0000256" key="2">
    <source>
        <dbReference type="ARBA" id="ARBA00011245"/>
    </source>
</evidence>
<evidence type="ECO:0000256" key="6">
    <source>
        <dbReference type="ARBA" id="ARBA00023002"/>
    </source>
</evidence>
<feature type="domain" description="Enoyl reductase FAD binding" evidence="11">
    <location>
        <begin position="324"/>
        <end position="383"/>
    </location>
</feature>
<name>A0A0L8M4D3_STRVG</name>